<evidence type="ECO:0000313" key="2">
    <source>
        <dbReference type="Proteomes" id="UP000290045"/>
    </source>
</evidence>
<protein>
    <submittedName>
        <fullName evidence="1">Uncharacterized protein</fullName>
    </submittedName>
</protein>
<dbReference type="RefSeq" id="YP_009953686.1">
    <property type="nucleotide sequence ID" value="NC_051624.1"/>
</dbReference>
<dbReference type="EMBL" id="MK460246">
    <property type="protein sequence ID" value="QAX95637.1"/>
    <property type="molecule type" value="Genomic_DNA"/>
</dbReference>
<name>A0A411B5M3_9CAUD</name>
<accession>A0A411B5M3</accession>
<dbReference type="Proteomes" id="UP000290045">
    <property type="component" value="Segment"/>
</dbReference>
<keyword evidence="2" id="KW-1185">Reference proteome</keyword>
<sequence length="121" mass="13754">MYAWNNRQPNVDLGLHDQVLTHNGVVYEVQYDGIGRNWFASEDDRGLPITGADREKVKRAIEDRATHNRVNLKRDVFDVELPNGLVRRGEIAATAPAGRRFNHRTICGGCHGDWFKMLHGC</sequence>
<gene>
    <name evidence="1" type="primary">98</name>
    <name evidence="1" type="ORF">SEA_NIBB_98</name>
</gene>
<proteinExistence type="predicted"/>
<evidence type="ECO:0000313" key="1">
    <source>
        <dbReference type="EMBL" id="QAX95637.1"/>
    </source>
</evidence>
<reference evidence="1 2" key="1">
    <citation type="submission" date="2019-01" db="EMBL/GenBank/DDBJ databases">
        <authorList>
            <person name="Neitz A."/>
            <person name="Villela V."/>
            <person name="Anton S."/>
            <person name="Buhyoff S."/>
            <person name="Consani M."/>
            <person name="Davis D."/>
            <person name="Haas R."/>
            <person name="Heid C."/>
            <person name="Roop S."/>
            <person name="Braley A.B."/>
            <person name="Ettinger A.-S.H."/>
            <person name="Anders K.R."/>
            <person name="Garlena R.A."/>
            <person name="Russell D.A."/>
            <person name="Pope W.H."/>
            <person name="Jacobs-Sera D."/>
            <person name="Hendrix R.W."/>
            <person name="Hatfull G.F."/>
        </authorList>
    </citation>
    <scope>NUCLEOTIDE SEQUENCE [LARGE SCALE GENOMIC DNA]</scope>
</reference>
<organism evidence="1 2">
    <name type="scientific">Mycobacterium phage Nibb</name>
    <dbReference type="NCBI Taxonomy" id="2510585"/>
    <lineage>
        <taxon>Viruses</taxon>
        <taxon>Duplodnaviria</taxon>
        <taxon>Heunggongvirae</taxon>
        <taxon>Uroviricota</taxon>
        <taxon>Caudoviricetes</taxon>
        <taxon>Weiservirinae</taxon>
        <taxon>Anayavirus</taxon>
        <taxon>Anayavirus nibb</taxon>
    </lineage>
</organism>
<dbReference type="GeneID" id="60325163"/>
<dbReference type="KEGG" id="vg:60325163"/>